<evidence type="ECO:0000256" key="1">
    <source>
        <dbReference type="ARBA" id="ARBA00000548"/>
    </source>
</evidence>
<dbReference type="Pfam" id="PF00128">
    <property type="entry name" value="Alpha-amylase"/>
    <property type="match status" value="1"/>
</dbReference>
<organism evidence="17 18">
    <name type="scientific">Cymbomonas tetramitiformis</name>
    <dbReference type="NCBI Taxonomy" id="36881"/>
    <lineage>
        <taxon>Eukaryota</taxon>
        <taxon>Viridiplantae</taxon>
        <taxon>Chlorophyta</taxon>
        <taxon>Pyramimonadophyceae</taxon>
        <taxon>Pyramimonadales</taxon>
        <taxon>Pyramimonadaceae</taxon>
        <taxon>Cymbomonas</taxon>
    </lineage>
</organism>
<proteinExistence type="inferred from homology"/>
<keyword evidence="9" id="KW-0035">Amyloplast</keyword>
<evidence type="ECO:0000256" key="8">
    <source>
        <dbReference type="ARBA" id="ARBA00022837"/>
    </source>
</evidence>
<name>A0AAE0G3W1_9CHLO</name>
<dbReference type="Gene3D" id="3.20.20.80">
    <property type="entry name" value="Glycosidases"/>
    <property type="match status" value="1"/>
</dbReference>
<evidence type="ECO:0000256" key="11">
    <source>
        <dbReference type="ARBA" id="ARBA00023295"/>
    </source>
</evidence>
<evidence type="ECO:0000256" key="5">
    <source>
        <dbReference type="ARBA" id="ARBA00012595"/>
    </source>
</evidence>
<dbReference type="AlphaFoldDB" id="A0AAE0G3W1"/>
<dbReference type="SMART" id="SM00632">
    <property type="entry name" value="Aamy_C"/>
    <property type="match status" value="1"/>
</dbReference>
<evidence type="ECO:0000256" key="6">
    <source>
        <dbReference type="ARBA" id="ARBA00022723"/>
    </source>
</evidence>
<feature type="chain" id="PRO_5041950275" description="Alpha-amylase" evidence="14">
    <location>
        <begin position="21"/>
        <end position="476"/>
    </location>
</feature>
<reference evidence="17 18" key="1">
    <citation type="journal article" date="2015" name="Genome Biol. Evol.">
        <title>Comparative Genomics of a Bacterivorous Green Alga Reveals Evolutionary Causalities and Consequences of Phago-Mixotrophic Mode of Nutrition.</title>
        <authorList>
            <person name="Burns J.A."/>
            <person name="Paasch A."/>
            <person name="Narechania A."/>
            <person name="Kim E."/>
        </authorList>
    </citation>
    <scope>NUCLEOTIDE SEQUENCE [LARGE SCALE GENOMIC DNA]</scope>
    <source>
        <strain evidence="17 18">PLY_AMNH</strain>
    </source>
</reference>
<dbReference type="InterPro" id="IPR006047">
    <property type="entry name" value="GH13_cat_dom"/>
</dbReference>
<comment type="subcellular location">
    <subcellularLocation>
        <location evidence="3">Plastid</location>
        <location evidence="3">Amyloplast</location>
    </subcellularLocation>
</comment>
<dbReference type="InterPro" id="IPR006046">
    <property type="entry name" value="Alpha_amylase"/>
</dbReference>
<dbReference type="EMBL" id="LGRX02009998">
    <property type="protein sequence ID" value="KAK3271106.1"/>
    <property type="molecule type" value="Genomic_DNA"/>
</dbReference>
<keyword evidence="8" id="KW-0106">Calcium</keyword>
<dbReference type="InterPro" id="IPR013780">
    <property type="entry name" value="Glyco_hydro_b"/>
</dbReference>
<keyword evidence="10 13" id="KW-0119">Carbohydrate metabolism</keyword>
<protein>
    <recommendedName>
        <fullName evidence="5 13">Alpha-amylase</fullName>
        <ecNumber evidence="5 13">3.2.1.1</ecNumber>
    </recommendedName>
</protein>
<evidence type="ECO:0000256" key="12">
    <source>
        <dbReference type="RuleBase" id="RU003615"/>
    </source>
</evidence>
<evidence type="ECO:0000259" key="16">
    <source>
        <dbReference type="SMART" id="SM00642"/>
    </source>
</evidence>
<accession>A0AAE0G3W1</accession>
<dbReference type="GO" id="GO:0005975">
    <property type="term" value="P:carbohydrate metabolic process"/>
    <property type="evidence" value="ECO:0007669"/>
    <property type="project" value="InterPro"/>
</dbReference>
<sequence>MFSGTIRTILLFVALAAAEATETEIIVQLFQWRWSDVAQECETFLGPKGFGAVQVSPAMEQIQGDAWWTSYQPVSYKLQNRLGSESEFESMVATCKKAGVKVYADAVINHMAAGSGTGTAGSSYGGRNFPGTYGPQDFHHNQNDQGSNCAVNNYQDKWNVQHCDLVGLPDLDTSSNYVQTTIGNYLKHLSDLGVAGFRVDASKHMDDNELAGILSHAGNPFNYQEVIEGAGEAVHASSYYHNGQVTEFGVGSQIGMKFKNGGVQYLSTFGQSWGLMPSDDAIAFMDNHDSQRGSATLTYKDGDKYFAATAFMMAWTYGHVRVMSSYYFGSNDQGPPNSAVHYDGSAHCGPGTPWVCEHRDPQLANLARWRKEAASGAPANWHSEGEKISFSRGSKAFIAINNEGGTWTTNLQTGLPEGRYCDVAHDDNCDSVVVVDGNGSAQISVNKVVAIHIGAPATKIWNQAENSANSHRKYLY</sequence>
<dbReference type="Proteomes" id="UP001190700">
    <property type="component" value="Unassembled WGS sequence"/>
</dbReference>
<evidence type="ECO:0000256" key="14">
    <source>
        <dbReference type="SAM" id="SignalP"/>
    </source>
</evidence>
<dbReference type="SUPFAM" id="SSF51445">
    <property type="entry name" value="(Trans)glycosidases"/>
    <property type="match status" value="1"/>
</dbReference>
<feature type="signal peptide" evidence="14">
    <location>
        <begin position="1"/>
        <end position="20"/>
    </location>
</feature>
<comment type="similarity">
    <text evidence="4 12">Belongs to the glycosyl hydrolase 13 family.</text>
</comment>
<dbReference type="EC" id="3.2.1.1" evidence="5 13"/>
<feature type="domain" description="Alpha-amylase C-terminal" evidence="15">
    <location>
        <begin position="379"/>
        <end position="456"/>
    </location>
</feature>
<keyword evidence="14" id="KW-0732">Signal</keyword>
<comment type="cofactor">
    <cofactor evidence="2">
        <name>Ca(2+)</name>
        <dbReference type="ChEBI" id="CHEBI:29108"/>
    </cofactor>
</comment>
<evidence type="ECO:0000256" key="4">
    <source>
        <dbReference type="ARBA" id="ARBA00008061"/>
    </source>
</evidence>
<evidence type="ECO:0000256" key="13">
    <source>
        <dbReference type="RuleBase" id="RU361134"/>
    </source>
</evidence>
<dbReference type="PANTHER" id="PTHR43447">
    <property type="entry name" value="ALPHA-AMYLASE"/>
    <property type="match status" value="1"/>
</dbReference>
<evidence type="ECO:0000256" key="9">
    <source>
        <dbReference type="ARBA" id="ARBA00023234"/>
    </source>
</evidence>
<evidence type="ECO:0000313" key="18">
    <source>
        <dbReference type="Proteomes" id="UP001190700"/>
    </source>
</evidence>
<dbReference type="PRINTS" id="PR00110">
    <property type="entry name" value="ALPHAAMYLASE"/>
</dbReference>
<evidence type="ECO:0000256" key="10">
    <source>
        <dbReference type="ARBA" id="ARBA00023277"/>
    </source>
</evidence>
<dbReference type="SMART" id="SM00642">
    <property type="entry name" value="Aamy"/>
    <property type="match status" value="1"/>
</dbReference>
<keyword evidence="18" id="KW-1185">Reference proteome</keyword>
<keyword evidence="7 13" id="KW-0378">Hydrolase</keyword>
<dbReference type="CDD" id="cd11317">
    <property type="entry name" value="AmyAc_bac_euk_AmyA"/>
    <property type="match status" value="1"/>
</dbReference>
<dbReference type="GO" id="GO:0004556">
    <property type="term" value="F:alpha-amylase activity"/>
    <property type="evidence" value="ECO:0007669"/>
    <property type="project" value="UniProtKB-UniRule"/>
</dbReference>
<comment type="catalytic activity">
    <reaction evidence="1 13">
        <text>Endohydrolysis of (1-&gt;4)-alpha-D-glucosidic linkages in polysaccharides containing three or more (1-&gt;4)-alpha-linked D-glucose units.</text>
        <dbReference type="EC" id="3.2.1.1"/>
    </reaction>
</comment>
<evidence type="ECO:0000256" key="7">
    <source>
        <dbReference type="ARBA" id="ARBA00022801"/>
    </source>
</evidence>
<keyword evidence="6" id="KW-0479">Metal-binding</keyword>
<dbReference type="InterPro" id="IPR031319">
    <property type="entry name" value="A-amylase_C"/>
</dbReference>
<evidence type="ECO:0000313" key="17">
    <source>
        <dbReference type="EMBL" id="KAK3271106.1"/>
    </source>
</evidence>
<keyword evidence="11 13" id="KW-0326">Glycosidase</keyword>
<comment type="caution">
    <text evidence="17">The sequence shown here is derived from an EMBL/GenBank/DDBJ whole genome shotgun (WGS) entry which is preliminary data.</text>
</comment>
<dbReference type="GO" id="GO:0046872">
    <property type="term" value="F:metal ion binding"/>
    <property type="evidence" value="ECO:0007669"/>
    <property type="project" value="UniProtKB-KW"/>
</dbReference>
<keyword evidence="9" id="KW-0934">Plastid</keyword>
<feature type="domain" description="Glycosyl hydrolase family 13 catalytic" evidence="16">
    <location>
        <begin position="24"/>
        <end position="370"/>
    </location>
</feature>
<dbReference type="SUPFAM" id="SSF51011">
    <property type="entry name" value="Glycosyl hydrolase domain"/>
    <property type="match status" value="1"/>
</dbReference>
<dbReference type="Gene3D" id="2.60.40.1180">
    <property type="entry name" value="Golgi alpha-mannosidase II"/>
    <property type="match status" value="1"/>
</dbReference>
<dbReference type="Pfam" id="PF02806">
    <property type="entry name" value="Alpha-amylase_C"/>
    <property type="match status" value="1"/>
</dbReference>
<dbReference type="InterPro" id="IPR017853">
    <property type="entry name" value="GH"/>
</dbReference>
<dbReference type="InterPro" id="IPR006048">
    <property type="entry name" value="A-amylase/branching_C"/>
</dbReference>
<evidence type="ECO:0000256" key="3">
    <source>
        <dbReference type="ARBA" id="ARBA00004602"/>
    </source>
</evidence>
<evidence type="ECO:0000256" key="2">
    <source>
        <dbReference type="ARBA" id="ARBA00001913"/>
    </source>
</evidence>
<gene>
    <name evidence="17" type="ORF">CYMTET_20524</name>
</gene>
<evidence type="ECO:0000259" key="15">
    <source>
        <dbReference type="SMART" id="SM00632"/>
    </source>
</evidence>
<dbReference type="GO" id="GO:0009501">
    <property type="term" value="C:amyloplast"/>
    <property type="evidence" value="ECO:0007669"/>
    <property type="project" value="UniProtKB-SubCell"/>
</dbReference>